<dbReference type="Proteomes" id="UP000823736">
    <property type="component" value="Unassembled WGS sequence"/>
</dbReference>
<dbReference type="RefSeq" id="WP_209491270.1">
    <property type="nucleotide sequence ID" value="NZ_JAGGLC010000003.1"/>
</dbReference>
<evidence type="ECO:0000256" key="1">
    <source>
        <dbReference type="SAM" id="Phobius"/>
    </source>
</evidence>
<protein>
    <submittedName>
        <fullName evidence="2">Uncharacterized protein</fullName>
    </submittedName>
</protein>
<dbReference type="EMBL" id="JAGGLC010000003">
    <property type="protein sequence ID" value="MBP1986979.1"/>
    <property type="molecule type" value="Genomic_DNA"/>
</dbReference>
<organism evidence="2 3">
    <name type="scientific">Halolamina salifodinae</name>
    <dbReference type="NCBI Taxonomy" id="1202767"/>
    <lineage>
        <taxon>Archaea</taxon>
        <taxon>Methanobacteriati</taxon>
        <taxon>Methanobacteriota</taxon>
        <taxon>Stenosarchaea group</taxon>
        <taxon>Halobacteria</taxon>
        <taxon>Halobacteriales</taxon>
        <taxon>Haloferacaceae</taxon>
    </lineage>
</organism>
<reference evidence="2" key="1">
    <citation type="submission" date="2021-03" db="EMBL/GenBank/DDBJ databases">
        <title>Genomic Encyclopedia of Type Strains, Phase IV (KMG-IV): sequencing the most valuable type-strain genomes for metagenomic binning, comparative biology and taxonomic classification.</title>
        <authorList>
            <person name="Goeker M."/>
        </authorList>
    </citation>
    <scope>NUCLEOTIDE SEQUENCE</scope>
    <source>
        <strain evidence="2">DSM 26232</strain>
    </source>
</reference>
<evidence type="ECO:0000313" key="3">
    <source>
        <dbReference type="Proteomes" id="UP000823736"/>
    </source>
</evidence>
<keyword evidence="1" id="KW-1133">Transmembrane helix</keyword>
<sequence length="450" mass="49746">MVNFSKLLALSIIALLLVGTVGPTMFVGDVTAADSSPPDEAADLLVFTAFEDKNGTPVKDTVYAVDPQTNETAWATALNASGTGNESAITVATDESADKIYALTIGDNNTVRAYAINFSGGITESHKLNLTTDQLGRFAQANNSTFYFNTPDRTYKFNFESDSMTEMYTYEMTPVKAYSMGLQDGQLQQAAYSPDLNTTFIYDGTNQTDNFKESVTRIQYTSQGYVYQTGGESYLEFRKNGNTTWSYVEPDYNLRAAASDGSKVYASVGDELRKYGTTANSNETVLHTANPSNETSHRLSTLEYDSGYLHNFETRQGTNLSTDTPTLIYRLYNTSTGDLVYETKISHDSNYHRSVAVVRDDGSSTVIAGGSEEYTLADILSEYLPSMELILGILALVVIGGIGLALLFKIFKLPVMILLYPFIIIWKISLWFFLLPFRIVGWLIDYAYPD</sequence>
<feature type="transmembrane region" description="Helical" evidence="1">
    <location>
        <begin position="389"/>
        <end position="411"/>
    </location>
</feature>
<evidence type="ECO:0000313" key="2">
    <source>
        <dbReference type="EMBL" id="MBP1986979.1"/>
    </source>
</evidence>
<proteinExistence type="predicted"/>
<dbReference type="InterPro" id="IPR011047">
    <property type="entry name" value="Quinoprotein_ADH-like_sf"/>
</dbReference>
<comment type="caution">
    <text evidence="2">The sequence shown here is derived from an EMBL/GenBank/DDBJ whole genome shotgun (WGS) entry which is preliminary data.</text>
</comment>
<keyword evidence="1" id="KW-0812">Transmembrane</keyword>
<dbReference type="OrthoDB" id="383229at2157"/>
<dbReference type="AlphaFoldDB" id="A0A8T4GVQ3"/>
<gene>
    <name evidence="2" type="ORF">J2753_001477</name>
</gene>
<accession>A0A8T4GVQ3</accession>
<name>A0A8T4GVQ3_9EURY</name>
<keyword evidence="1" id="KW-0472">Membrane</keyword>
<dbReference type="SUPFAM" id="SSF50998">
    <property type="entry name" value="Quinoprotein alcohol dehydrogenase-like"/>
    <property type="match status" value="1"/>
</dbReference>
<feature type="transmembrane region" description="Helical" evidence="1">
    <location>
        <begin position="418"/>
        <end position="444"/>
    </location>
</feature>
<keyword evidence="3" id="KW-1185">Reference proteome</keyword>